<accession>A0A9W9BDV0</accession>
<keyword evidence="3" id="KW-1185">Reference proteome</keyword>
<dbReference type="RefSeq" id="XP_056030396.1">
    <property type="nucleotide sequence ID" value="XM_056169504.1"/>
</dbReference>
<comment type="caution">
    <text evidence="2">The sequence shown here is derived from an EMBL/GenBank/DDBJ whole genome shotgun (WGS) entry which is preliminary data.</text>
</comment>
<dbReference type="AlphaFoldDB" id="A0A9W9BDV0"/>
<dbReference type="Gene3D" id="2.60.120.10">
    <property type="entry name" value="Jelly Rolls"/>
    <property type="match status" value="1"/>
</dbReference>
<dbReference type="InterPro" id="IPR013096">
    <property type="entry name" value="Cupin_2"/>
</dbReference>
<dbReference type="Proteomes" id="UP001140511">
    <property type="component" value="Unassembled WGS sequence"/>
</dbReference>
<reference evidence="2" key="1">
    <citation type="submission" date="2022-09" db="EMBL/GenBank/DDBJ databases">
        <title>Chromosome-level assembly of Trichoderma breve T069, a fungus used in development of biopesticide product.</title>
        <authorList>
            <person name="Lin R."/>
            <person name="Liu T."/>
        </authorList>
    </citation>
    <scope>NUCLEOTIDE SEQUENCE</scope>
    <source>
        <strain evidence="2">T069</strain>
    </source>
</reference>
<dbReference type="GeneID" id="80864192"/>
<dbReference type="PANTHER" id="PTHR38599:SF1">
    <property type="entry name" value="CUPIN DOMAIN PROTEIN (AFU_ORTHOLOGUE AFUA_3G13620)"/>
    <property type="match status" value="1"/>
</dbReference>
<dbReference type="InterPro" id="IPR011051">
    <property type="entry name" value="RmlC_Cupin_sf"/>
</dbReference>
<dbReference type="CDD" id="cd02234">
    <property type="entry name" value="cupin_BLR7677-like"/>
    <property type="match status" value="1"/>
</dbReference>
<proteinExistence type="predicted"/>
<organism evidence="2 3">
    <name type="scientific">Trichoderma breve</name>
    <dbReference type="NCBI Taxonomy" id="2034170"/>
    <lineage>
        <taxon>Eukaryota</taxon>
        <taxon>Fungi</taxon>
        <taxon>Dikarya</taxon>
        <taxon>Ascomycota</taxon>
        <taxon>Pezizomycotina</taxon>
        <taxon>Sordariomycetes</taxon>
        <taxon>Hypocreomycetidae</taxon>
        <taxon>Hypocreales</taxon>
        <taxon>Hypocreaceae</taxon>
        <taxon>Trichoderma</taxon>
    </lineage>
</organism>
<evidence type="ECO:0000259" key="1">
    <source>
        <dbReference type="Pfam" id="PF07883"/>
    </source>
</evidence>
<dbReference type="EMBL" id="JAOPEN010000002">
    <property type="protein sequence ID" value="KAJ4861340.1"/>
    <property type="molecule type" value="Genomic_DNA"/>
</dbReference>
<dbReference type="Pfam" id="PF07883">
    <property type="entry name" value="Cupin_2"/>
    <property type="match status" value="1"/>
</dbReference>
<evidence type="ECO:0000313" key="2">
    <source>
        <dbReference type="EMBL" id="KAJ4861340.1"/>
    </source>
</evidence>
<dbReference type="InterPro" id="IPR014710">
    <property type="entry name" value="RmlC-like_jellyroll"/>
</dbReference>
<feature type="domain" description="Cupin type-2" evidence="1">
    <location>
        <begin position="42"/>
        <end position="104"/>
    </location>
</feature>
<evidence type="ECO:0000313" key="3">
    <source>
        <dbReference type="Proteomes" id="UP001140511"/>
    </source>
</evidence>
<protein>
    <submittedName>
        <fullName evidence="2">Cupin domain-containing protein</fullName>
    </submittedName>
</protein>
<name>A0A9W9BDV0_9HYPO</name>
<gene>
    <name evidence="2" type="ORF">T069G_02294</name>
</gene>
<dbReference type="SUPFAM" id="SSF51182">
    <property type="entry name" value="RmlC-like cupins"/>
    <property type="match status" value="1"/>
</dbReference>
<sequence>MGESKIVPDPPKYDRSRLLPTVELVYQNKLPNCPGKSSVGLRVTYPPNGSTPPHRHAGASVSAFVIKGTMLSKMNDGPTEMFQEGESWFEAPGCHHKVSDNHSLTDSATLFATLVVDTEVVEKGGVAALVEYDEEYRNISH</sequence>
<dbReference type="PANTHER" id="PTHR38599">
    <property type="entry name" value="CUPIN DOMAIN PROTEIN (AFU_ORTHOLOGUE AFUA_3G13620)"/>
    <property type="match status" value="1"/>
</dbReference>